<feature type="region of interest" description="Disordered" evidence="1">
    <location>
        <begin position="112"/>
        <end position="164"/>
    </location>
</feature>
<dbReference type="OrthoDB" id="5091764at2759"/>
<feature type="compositionally biased region" description="Low complexity" evidence="1">
    <location>
        <begin position="143"/>
        <end position="164"/>
    </location>
</feature>
<evidence type="ECO:0000313" key="4">
    <source>
        <dbReference type="Proteomes" id="UP000700596"/>
    </source>
</evidence>
<accession>A0A9P9I6D5</accession>
<name>A0A9P9I6D5_9PLEO</name>
<organism evidence="3 4">
    <name type="scientific">Dendryphion nanum</name>
    <dbReference type="NCBI Taxonomy" id="256645"/>
    <lineage>
        <taxon>Eukaryota</taxon>
        <taxon>Fungi</taxon>
        <taxon>Dikarya</taxon>
        <taxon>Ascomycota</taxon>
        <taxon>Pezizomycotina</taxon>
        <taxon>Dothideomycetes</taxon>
        <taxon>Pleosporomycetidae</taxon>
        <taxon>Pleosporales</taxon>
        <taxon>Torulaceae</taxon>
        <taxon>Dendryphion</taxon>
    </lineage>
</organism>
<dbReference type="Proteomes" id="UP000700596">
    <property type="component" value="Unassembled WGS sequence"/>
</dbReference>
<dbReference type="EMBL" id="JAGMWT010000032">
    <property type="protein sequence ID" value="KAH7109426.1"/>
    <property type="molecule type" value="Genomic_DNA"/>
</dbReference>
<feature type="compositionally biased region" description="Low complexity" evidence="1">
    <location>
        <begin position="112"/>
        <end position="136"/>
    </location>
</feature>
<gene>
    <name evidence="3" type="ORF">B0J11DRAFT_236217</name>
</gene>
<keyword evidence="4" id="KW-1185">Reference proteome</keyword>
<protein>
    <recommendedName>
        <fullName evidence="5">GPI anchored cell wall protein</fullName>
    </recommendedName>
</protein>
<evidence type="ECO:0000313" key="3">
    <source>
        <dbReference type="EMBL" id="KAH7109426.1"/>
    </source>
</evidence>
<feature type="signal peptide" evidence="2">
    <location>
        <begin position="1"/>
        <end position="20"/>
    </location>
</feature>
<feature type="chain" id="PRO_5040470639" description="GPI anchored cell wall protein" evidence="2">
    <location>
        <begin position="21"/>
        <end position="186"/>
    </location>
</feature>
<reference evidence="3" key="1">
    <citation type="journal article" date="2021" name="Nat. Commun.">
        <title>Genetic determinants of endophytism in the Arabidopsis root mycobiome.</title>
        <authorList>
            <person name="Mesny F."/>
            <person name="Miyauchi S."/>
            <person name="Thiergart T."/>
            <person name="Pickel B."/>
            <person name="Atanasova L."/>
            <person name="Karlsson M."/>
            <person name="Huettel B."/>
            <person name="Barry K.W."/>
            <person name="Haridas S."/>
            <person name="Chen C."/>
            <person name="Bauer D."/>
            <person name="Andreopoulos W."/>
            <person name="Pangilinan J."/>
            <person name="LaButti K."/>
            <person name="Riley R."/>
            <person name="Lipzen A."/>
            <person name="Clum A."/>
            <person name="Drula E."/>
            <person name="Henrissat B."/>
            <person name="Kohler A."/>
            <person name="Grigoriev I.V."/>
            <person name="Martin F.M."/>
            <person name="Hacquard S."/>
        </authorList>
    </citation>
    <scope>NUCLEOTIDE SEQUENCE</scope>
    <source>
        <strain evidence="3">MPI-CAGE-CH-0243</strain>
    </source>
</reference>
<comment type="caution">
    <text evidence="3">The sequence shown here is derived from an EMBL/GenBank/DDBJ whole genome shotgun (WGS) entry which is preliminary data.</text>
</comment>
<evidence type="ECO:0008006" key="5">
    <source>
        <dbReference type="Google" id="ProtNLM"/>
    </source>
</evidence>
<proteinExistence type="predicted"/>
<dbReference type="AlphaFoldDB" id="A0A9P9I6D5"/>
<sequence length="186" mass="18337">MKGFTSIAATLALLASTTCAVTVSLETTQCLQSTTIEKFDIETDKLNVKQFAVCGLKIVSSTGNVNALTCRAFKDTAGQEPGSANFTFAQPALIGTNPRQIGSIRCDLGSAAPGNNGTTVPTPSPTGGAPSGGNTTVTVPTAPSQTSSLPSTGTGTGGQTPAPTGAAGKMGLSIGAAIAAAAVYLL</sequence>
<evidence type="ECO:0000256" key="1">
    <source>
        <dbReference type="SAM" id="MobiDB-lite"/>
    </source>
</evidence>
<evidence type="ECO:0000256" key="2">
    <source>
        <dbReference type="SAM" id="SignalP"/>
    </source>
</evidence>
<keyword evidence="2" id="KW-0732">Signal</keyword>